<dbReference type="GO" id="GO:0031835">
    <property type="term" value="F:substance P receptor binding"/>
    <property type="evidence" value="ECO:0007669"/>
    <property type="project" value="TreeGrafter"/>
</dbReference>
<dbReference type="GO" id="GO:0005615">
    <property type="term" value="C:extracellular space"/>
    <property type="evidence" value="ECO:0007669"/>
    <property type="project" value="TreeGrafter"/>
</dbReference>
<dbReference type="GO" id="GO:0007204">
    <property type="term" value="P:positive regulation of cytosolic calcium ion concentration"/>
    <property type="evidence" value="ECO:0007669"/>
    <property type="project" value="TreeGrafter"/>
</dbReference>
<feature type="chain" id="PRO_5035228550" evidence="8">
    <location>
        <begin position="20"/>
        <end position="148"/>
    </location>
</feature>
<comment type="similarity">
    <text evidence="2">Belongs to the tachykinin family.</text>
</comment>
<dbReference type="Proteomes" id="UP000186698">
    <property type="component" value="Chromosome 6L"/>
</dbReference>
<keyword evidence="5 8" id="KW-0732">Signal</keyword>
<evidence type="ECO:0000256" key="1">
    <source>
        <dbReference type="ARBA" id="ARBA00004613"/>
    </source>
</evidence>
<feature type="signal peptide" evidence="8">
    <location>
        <begin position="1"/>
        <end position="19"/>
    </location>
</feature>
<dbReference type="GO" id="GO:0006954">
    <property type="term" value="P:inflammatory response"/>
    <property type="evidence" value="ECO:0007669"/>
    <property type="project" value="TreeGrafter"/>
</dbReference>
<dbReference type="GO" id="GO:0007218">
    <property type="term" value="P:neuropeptide signaling pathway"/>
    <property type="evidence" value="ECO:0007669"/>
    <property type="project" value="UniProtKB-KW"/>
</dbReference>
<keyword evidence="6" id="KW-0027">Amidation</keyword>
<dbReference type="InterPro" id="IPR008216">
    <property type="entry name" value="Tachykinin_fam"/>
</dbReference>
<evidence type="ECO:0000256" key="2">
    <source>
        <dbReference type="ARBA" id="ARBA00007518"/>
    </source>
</evidence>
<dbReference type="KEGG" id="xla:121394541"/>
<evidence type="ECO:0000313" key="9">
    <source>
        <dbReference type="Proteomes" id="UP000186698"/>
    </source>
</evidence>
<dbReference type="AlphaFoldDB" id="A0A8J1KYP2"/>
<comment type="subcellular location">
    <subcellularLocation>
        <location evidence="1">Secreted</location>
    </subcellularLocation>
</comment>
<reference evidence="10" key="1">
    <citation type="submission" date="2025-08" db="UniProtKB">
        <authorList>
            <consortium name="RefSeq"/>
        </authorList>
    </citation>
    <scope>IDENTIFICATION</scope>
    <source>
        <strain evidence="10">J_2021</strain>
        <tissue evidence="10">Erythrocytes</tissue>
    </source>
</reference>
<evidence type="ECO:0000256" key="4">
    <source>
        <dbReference type="ARBA" id="ARBA00022685"/>
    </source>
</evidence>
<evidence type="ECO:0000256" key="7">
    <source>
        <dbReference type="ARBA" id="ARBA00023320"/>
    </source>
</evidence>
<evidence type="ECO:0000313" key="10">
    <source>
        <dbReference type="RefSeq" id="XP_041421843.1"/>
    </source>
</evidence>
<dbReference type="PRINTS" id="PR01829">
    <property type="entry name" value="PROTACHYKNIN"/>
</dbReference>
<dbReference type="GO" id="GO:0007217">
    <property type="term" value="P:tachykinin receptor signaling pathway"/>
    <property type="evidence" value="ECO:0007669"/>
    <property type="project" value="InterPro"/>
</dbReference>
<keyword evidence="3" id="KW-0964">Secreted</keyword>
<evidence type="ECO:0000256" key="3">
    <source>
        <dbReference type="ARBA" id="ARBA00022525"/>
    </source>
</evidence>
<dbReference type="RefSeq" id="XP_041421843.1">
    <property type="nucleotide sequence ID" value="XM_041565909.1"/>
</dbReference>
<keyword evidence="4" id="KW-0165">Cleavage on pair of basic residues</keyword>
<dbReference type="GeneID" id="121394541"/>
<keyword evidence="9" id="KW-1185">Reference proteome</keyword>
<keyword evidence="7" id="KW-0527">Neuropeptide</keyword>
<sequence>MNVILACLIVLLTASQTLAEEMEFNEDSFYPYSDQIQAELVEDPVFERYLLRPARRPKSEKFYPIIGKRNNDFKETSPKRNKIFIGLMGKRSLPSGHNFIGLMGKRALTAESEERMNDLYFSRRHTRPVTSNCTRPIKTNIAERRDGL</sequence>
<dbReference type="OrthoDB" id="9936276at2759"/>
<accession>A0A8J1KYP2</accession>
<protein>
    <submittedName>
        <fullName evidence="10">Tachykinin-like peptide</fullName>
    </submittedName>
</protein>
<dbReference type="PANTHER" id="PTHR11250:SF2">
    <property type="entry name" value="TACHYKININ-4"/>
    <property type="match status" value="1"/>
</dbReference>
<dbReference type="PROSITE" id="PS00267">
    <property type="entry name" value="TACHYKININ"/>
    <property type="match status" value="1"/>
</dbReference>
<evidence type="ECO:0000256" key="5">
    <source>
        <dbReference type="ARBA" id="ARBA00022729"/>
    </source>
</evidence>
<dbReference type="InterPro" id="IPR013055">
    <property type="entry name" value="Tachy_Neuro_lke_CS"/>
</dbReference>
<organism evidence="9 10">
    <name type="scientific">Xenopus laevis</name>
    <name type="common">African clawed frog</name>
    <dbReference type="NCBI Taxonomy" id="8355"/>
    <lineage>
        <taxon>Eukaryota</taxon>
        <taxon>Metazoa</taxon>
        <taxon>Chordata</taxon>
        <taxon>Craniata</taxon>
        <taxon>Vertebrata</taxon>
        <taxon>Euteleostomi</taxon>
        <taxon>Amphibia</taxon>
        <taxon>Batrachia</taxon>
        <taxon>Anura</taxon>
        <taxon>Pipoidea</taxon>
        <taxon>Pipidae</taxon>
        <taxon>Xenopodinae</taxon>
        <taxon>Xenopus</taxon>
        <taxon>Xenopus</taxon>
    </lineage>
</organism>
<proteinExistence type="inferred from homology"/>
<dbReference type="PANTHER" id="PTHR11250">
    <property type="entry name" value="TACHYKININ"/>
    <property type="match status" value="1"/>
</dbReference>
<evidence type="ECO:0000256" key="6">
    <source>
        <dbReference type="ARBA" id="ARBA00022815"/>
    </source>
</evidence>
<gene>
    <name evidence="10" type="primary">LOC121394541</name>
</gene>
<evidence type="ECO:0000256" key="8">
    <source>
        <dbReference type="SAM" id="SignalP"/>
    </source>
</evidence>
<name>A0A8J1KYP2_XENLA</name>